<organism evidence="1 2">
    <name type="scientific">Microcystis aeruginosa Ma_QC_B_20070730_S2</name>
    <dbReference type="NCBI Taxonomy" id="2486256"/>
    <lineage>
        <taxon>Bacteria</taxon>
        <taxon>Bacillati</taxon>
        <taxon>Cyanobacteriota</taxon>
        <taxon>Cyanophyceae</taxon>
        <taxon>Oscillatoriophycideae</taxon>
        <taxon>Chroococcales</taxon>
        <taxon>Microcystaceae</taxon>
        <taxon>Microcystis</taxon>
    </lineage>
</organism>
<dbReference type="Gene3D" id="2.40.128.20">
    <property type="match status" value="1"/>
</dbReference>
<comment type="caution">
    <text evidence="1">The sequence shown here is derived from an EMBL/GenBank/DDBJ whole genome shotgun (WGS) entry which is preliminary data.</text>
</comment>
<dbReference type="EMBL" id="SFBK01000226">
    <property type="protein sequence ID" value="TRU20826.1"/>
    <property type="molecule type" value="Genomic_DNA"/>
</dbReference>
<accession>A0A552DF39</accession>
<protein>
    <recommendedName>
        <fullName evidence="3">DUF1579 domain-containing protein</fullName>
    </recommendedName>
</protein>
<evidence type="ECO:0008006" key="3">
    <source>
        <dbReference type="Google" id="ProtNLM"/>
    </source>
</evidence>
<proteinExistence type="predicted"/>
<gene>
    <name evidence="1" type="ORF">EWV80_17160</name>
</gene>
<evidence type="ECO:0000313" key="1">
    <source>
        <dbReference type="EMBL" id="TRU20826.1"/>
    </source>
</evidence>
<dbReference type="Proteomes" id="UP000320551">
    <property type="component" value="Unassembled WGS sequence"/>
</dbReference>
<reference evidence="1 2" key="1">
    <citation type="submission" date="2019-01" db="EMBL/GenBank/DDBJ databases">
        <title>Coherence of Microcystis species and biogeography revealed through population genomics.</title>
        <authorList>
            <person name="Perez-Carrascal O.M."/>
            <person name="Terrat Y."/>
            <person name="Giani A."/>
            <person name="Fortin N."/>
            <person name="Tromas N."/>
            <person name="Shapiro B.J."/>
        </authorList>
    </citation>
    <scope>NUCLEOTIDE SEQUENCE [LARGE SCALE GENOMIC DNA]</scope>
    <source>
        <strain evidence="1">Ma_QC_B_20070730_S2</strain>
    </source>
</reference>
<sequence>MSQLNQFKVLPKLVGIWRGNWQALDPQGQEKYKFTSLISHKIVDNQWVQTNEHSYSDGRREIIHFFGKVMGNNQLLLSSPDPPYSEFRMLVYELDLNLIIIQVYHQTSGLALTTETINLVSPTTRIRTLQQFHTSDGKIRGFSLVFEHKISNIKID</sequence>
<name>A0A552DF39_MICAE</name>
<dbReference type="SUPFAM" id="SSF50814">
    <property type="entry name" value="Lipocalins"/>
    <property type="match status" value="1"/>
</dbReference>
<dbReference type="AlphaFoldDB" id="A0A552DF39"/>
<dbReference type="InterPro" id="IPR012674">
    <property type="entry name" value="Calycin"/>
</dbReference>
<evidence type="ECO:0000313" key="2">
    <source>
        <dbReference type="Proteomes" id="UP000320551"/>
    </source>
</evidence>